<gene>
    <name evidence="2 4 5" type="ORF">SRAE_2000072700</name>
</gene>
<feature type="transmembrane region" description="Helical" evidence="1">
    <location>
        <begin position="139"/>
        <end position="162"/>
    </location>
</feature>
<protein>
    <submittedName>
        <fullName evidence="2 4">Uncharacterized protein</fullName>
    </submittedName>
</protein>
<dbReference type="EMBL" id="LN609529">
    <property type="protein sequence ID" value="CEF66057.1"/>
    <property type="molecule type" value="Genomic_DNA"/>
</dbReference>
<evidence type="ECO:0000313" key="4">
    <source>
        <dbReference type="WBParaSite" id="SRAE_2000072700.1"/>
    </source>
</evidence>
<feature type="transmembrane region" description="Helical" evidence="1">
    <location>
        <begin position="29"/>
        <end position="53"/>
    </location>
</feature>
<feature type="transmembrane region" description="Helical" evidence="1">
    <location>
        <begin position="89"/>
        <end position="108"/>
    </location>
</feature>
<name>A0A090L8I3_STRRB</name>
<dbReference type="AlphaFoldDB" id="A0A090L8I3"/>
<keyword evidence="1" id="KW-1133">Transmembrane helix</keyword>
<organism evidence="2">
    <name type="scientific">Strongyloides ratti</name>
    <name type="common">Parasitic roundworm</name>
    <dbReference type="NCBI Taxonomy" id="34506"/>
    <lineage>
        <taxon>Eukaryota</taxon>
        <taxon>Metazoa</taxon>
        <taxon>Ecdysozoa</taxon>
        <taxon>Nematoda</taxon>
        <taxon>Chromadorea</taxon>
        <taxon>Rhabditida</taxon>
        <taxon>Tylenchina</taxon>
        <taxon>Panagrolaimomorpha</taxon>
        <taxon>Strongyloidoidea</taxon>
        <taxon>Strongyloididae</taxon>
        <taxon>Strongyloides</taxon>
    </lineage>
</organism>
<evidence type="ECO:0000313" key="3">
    <source>
        <dbReference type="Proteomes" id="UP000035682"/>
    </source>
</evidence>
<reference evidence="4" key="2">
    <citation type="submission" date="2020-12" db="UniProtKB">
        <authorList>
            <consortium name="WormBaseParasite"/>
        </authorList>
    </citation>
    <scope>IDENTIFICATION</scope>
</reference>
<sequence length="184" mass="21759">MKMKLIKFFKNKNNDIYAKIFGINLYYKAFEAAGTLFLIVFEFLVMSIEYIYLNDPFNVIAIFVCFGCLAIISSIYIKGHLRFGLSTYIIYNVCQIIFSIIFTYYYIIKQLEDDEGIKKHGIDMKTLSSYLFIIFESKIHLLFIYIVSRLLIIICFIEFTIFKLNTTWILPKSDLEGIEIRHTY</sequence>
<dbReference type="WBParaSite" id="SRAE_2000072700.1">
    <property type="protein sequence ID" value="SRAE_2000072700.1"/>
    <property type="gene ID" value="WBGene00260927"/>
</dbReference>
<feature type="transmembrane region" description="Helical" evidence="1">
    <location>
        <begin position="59"/>
        <end position="77"/>
    </location>
</feature>
<dbReference type="WormBase" id="SRAE_2000072700">
    <property type="protein sequence ID" value="SRP07113"/>
    <property type="gene ID" value="WBGene00260927"/>
</dbReference>
<dbReference type="CTD" id="36378421"/>
<keyword evidence="3" id="KW-1185">Reference proteome</keyword>
<reference evidence="2 3" key="1">
    <citation type="submission" date="2014-09" db="EMBL/GenBank/DDBJ databases">
        <authorList>
            <person name="Martin A.A."/>
        </authorList>
    </citation>
    <scope>NUCLEOTIDE SEQUENCE</scope>
    <source>
        <strain evidence="3">ED321</strain>
        <strain evidence="2">ED321 Heterogonic</strain>
    </source>
</reference>
<evidence type="ECO:0000313" key="2">
    <source>
        <dbReference type="EMBL" id="CEF66057.1"/>
    </source>
</evidence>
<proteinExistence type="predicted"/>
<accession>A0A090L8I3</accession>
<keyword evidence="1" id="KW-0472">Membrane</keyword>
<keyword evidence="1" id="KW-0812">Transmembrane</keyword>
<dbReference type="GeneID" id="36378421"/>
<evidence type="ECO:0000256" key="1">
    <source>
        <dbReference type="SAM" id="Phobius"/>
    </source>
</evidence>
<dbReference type="RefSeq" id="XP_024505257.1">
    <property type="nucleotide sequence ID" value="XM_024651595.1"/>
</dbReference>
<dbReference type="Proteomes" id="UP000035682">
    <property type="component" value="Unplaced"/>
</dbReference>
<evidence type="ECO:0000313" key="5">
    <source>
        <dbReference type="WormBase" id="SRAE_2000072700"/>
    </source>
</evidence>